<protein>
    <submittedName>
        <fullName evidence="1">Uncharacterized protein</fullName>
    </submittedName>
</protein>
<evidence type="ECO:0000313" key="2">
    <source>
        <dbReference type="Proteomes" id="UP000033067"/>
    </source>
</evidence>
<dbReference type="Proteomes" id="UP000033067">
    <property type="component" value="Chromosome"/>
</dbReference>
<dbReference type="PATRIC" id="fig|314722.6.peg.3314"/>
<dbReference type="KEGG" id="psuw:WQ53_15305"/>
<gene>
    <name evidence="1" type="ORF">WQ53_15305</name>
</gene>
<organism evidence="1 2">
    <name type="scientific">Pseudoxanthomonas suwonensis</name>
    <dbReference type="NCBI Taxonomy" id="314722"/>
    <lineage>
        <taxon>Bacteria</taxon>
        <taxon>Pseudomonadati</taxon>
        <taxon>Pseudomonadota</taxon>
        <taxon>Gammaproteobacteria</taxon>
        <taxon>Lysobacterales</taxon>
        <taxon>Lysobacteraceae</taxon>
        <taxon>Pseudoxanthomonas</taxon>
    </lineage>
</organism>
<evidence type="ECO:0000313" key="1">
    <source>
        <dbReference type="EMBL" id="AKC87934.1"/>
    </source>
</evidence>
<name>A0A0E3Z4F1_9GAMM</name>
<sequence length="96" mass="10712">MDLLRKMVLSLLLVAGVFIVLDPFSRYVGRVHGEVVQVEGRGRFSGPSITIRVRLESGAIFPVTVAQGPIKEGDVVTLLVHESWIFKRRDYVASME</sequence>
<reference evidence="1 2" key="1">
    <citation type="journal article" date="2015" name="Genome Announc.">
        <title>Complete Genome Sequence of Pseudoxanthomonas suwonensis Strain J1, a Cellulose-Degrading Bacterium Isolated from Leaf- and Wood-Enriched Soil.</title>
        <authorList>
            <person name="Hou L."/>
            <person name="Jiang J."/>
            <person name="Xu Z."/>
            <person name="Zhou Y."/>
            <person name="Leung F.C."/>
        </authorList>
    </citation>
    <scope>NUCLEOTIDE SEQUENCE [LARGE SCALE GENOMIC DNA]</scope>
    <source>
        <strain evidence="1 2">J1</strain>
    </source>
</reference>
<dbReference type="EMBL" id="CP011144">
    <property type="protein sequence ID" value="AKC87934.1"/>
    <property type="molecule type" value="Genomic_DNA"/>
</dbReference>
<dbReference type="AlphaFoldDB" id="A0A0E3Z4F1"/>
<accession>A0A0E3Z4F1</accession>
<proteinExistence type="predicted"/>
<keyword evidence="2" id="KW-1185">Reference proteome</keyword>